<dbReference type="Pfam" id="PF03364">
    <property type="entry name" value="Polyketide_cyc"/>
    <property type="match status" value="1"/>
</dbReference>
<dbReference type="Gene3D" id="3.30.530.20">
    <property type="match status" value="1"/>
</dbReference>
<evidence type="ECO:0000313" key="2">
    <source>
        <dbReference type="EMBL" id="APB33255.1"/>
    </source>
</evidence>
<protein>
    <submittedName>
        <fullName evidence="2">Cyclase/dehydrase-like protein</fullName>
    </submittedName>
</protein>
<evidence type="ECO:0000259" key="1">
    <source>
        <dbReference type="Pfam" id="PF03364"/>
    </source>
</evidence>
<gene>
    <name evidence="2" type="ORF">GlitD10_0937</name>
</gene>
<feature type="domain" description="Coenzyme Q-binding protein COQ10 START" evidence="1">
    <location>
        <begin position="47"/>
        <end position="156"/>
    </location>
</feature>
<dbReference type="PANTHER" id="PTHR34060:SF1">
    <property type="entry name" value="POLYKETIDE CYCLASE _ DEHYDRASE AND LIPID TRANSPORT PROTEIN"/>
    <property type="match status" value="1"/>
</dbReference>
<accession>A0A1J0ABF0</accession>
<dbReference type="InterPro" id="IPR023393">
    <property type="entry name" value="START-like_dom_sf"/>
</dbReference>
<dbReference type="KEGG" id="glt:GlitD10_0937"/>
<dbReference type="Proteomes" id="UP000180235">
    <property type="component" value="Chromosome"/>
</dbReference>
<dbReference type="OrthoDB" id="539556at2"/>
<organism evidence="2 3">
    <name type="scientific">Gloeomargarita lithophora Alchichica-D10</name>
    <dbReference type="NCBI Taxonomy" id="1188229"/>
    <lineage>
        <taxon>Bacteria</taxon>
        <taxon>Bacillati</taxon>
        <taxon>Cyanobacteriota</taxon>
        <taxon>Cyanophyceae</taxon>
        <taxon>Gloeomargaritales</taxon>
        <taxon>Gloeomargaritaceae</taxon>
        <taxon>Gloeomargarita</taxon>
    </lineage>
</organism>
<dbReference type="STRING" id="1188229.GlitD10_0937"/>
<name>A0A1J0ABF0_9CYAN</name>
<sequence length="184" mass="20980">MSQELEALAELAELEQLEPAGEPTLEPGVSVERLNRWERRIQAEILIPHPVAPVWQVLTDYEALADFIPNLAVSRRLAHPEAKIRLEQVGTQPLLKINFRARVVVDIEEIYPQQIHFTCVAGDFSRFDGAWHLHPEATATRLSYAVHLRPRANLPVRWIEGRITRGIQVNLLAIRQRVGQLMVP</sequence>
<evidence type="ECO:0000313" key="3">
    <source>
        <dbReference type="Proteomes" id="UP000180235"/>
    </source>
</evidence>
<dbReference type="PANTHER" id="PTHR34060">
    <property type="entry name" value="POLYKETIDE CYCLASE / DEHYDRASE AND LIPID TRANSPORT PROTEIN"/>
    <property type="match status" value="1"/>
</dbReference>
<keyword evidence="3" id="KW-1185">Reference proteome</keyword>
<dbReference type="RefSeq" id="WP_071453865.1">
    <property type="nucleotide sequence ID" value="NZ_CP017675.1"/>
</dbReference>
<dbReference type="SUPFAM" id="SSF55961">
    <property type="entry name" value="Bet v1-like"/>
    <property type="match status" value="1"/>
</dbReference>
<proteinExistence type="predicted"/>
<dbReference type="InterPro" id="IPR005031">
    <property type="entry name" value="COQ10_START"/>
</dbReference>
<dbReference type="EMBL" id="CP017675">
    <property type="protein sequence ID" value="APB33255.1"/>
    <property type="molecule type" value="Genomic_DNA"/>
</dbReference>
<reference evidence="2 3" key="1">
    <citation type="submission" date="2016-10" db="EMBL/GenBank/DDBJ databases">
        <title>Description of Gloeomargarita lithophora gen. nov., sp. nov., a thylakoid-bearing basal-branching cyanobacterium with intracellular carbonates, and proposal for Gloeomargaritales ord. nov.</title>
        <authorList>
            <person name="Moreira D."/>
            <person name="Tavera R."/>
            <person name="Benzerara K."/>
            <person name="Skouri-Panet F."/>
            <person name="Couradeau E."/>
            <person name="Gerard E."/>
            <person name="Loussert C."/>
            <person name="Novelo E."/>
            <person name="Zivanovic Y."/>
            <person name="Lopez-Garcia P."/>
        </authorList>
    </citation>
    <scope>NUCLEOTIDE SEQUENCE [LARGE SCALE GENOMIC DNA]</scope>
    <source>
        <strain evidence="2 3">D10</strain>
    </source>
</reference>
<dbReference type="AlphaFoldDB" id="A0A1J0ABF0"/>